<comment type="caution">
    <text evidence="1">The sequence shown here is derived from an EMBL/GenBank/DDBJ whole genome shotgun (WGS) entry which is preliminary data.</text>
</comment>
<evidence type="ECO:0000313" key="1">
    <source>
        <dbReference type="EMBL" id="CAF1542664.1"/>
    </source>
</evidence>
<organism evidence="1 2">
    <name type="scientific">Adineta steineri</name>
    <dbReference type="NCBI Taxonomy" id="433720"/>
    <lineage>
        <taxon>Eukaryota</taxon>
        <taxon>Metazoa</taxon>
        <taxon>Spiralia</taxon>
        <taxon>Gnathifera</taxon>
        <taxon>Rotifera</taxon>
        <taxon>Eurotatoria</taxon>
        <taxon>Bdelloidea</taxon>
        <taxon>Adinetida</taxon>
        <taxon>Adinetidae</taxon>
        <taxon>Adineta</taxon>
    </lineage>
</organism>
<evidence type="ECO:0000313" key="2">
    <source>
        <dbReference type="Proteomes" id="UP000663891"/>
    </source>
</evidence>
<name>A0A815WMB9_9BILA</name>
<sequence>VLMCVDEEHVRDLAYQAAEWHKPGIKPVGSA</sequence>
<reference evidence="1" key="1">
    <citation type="submission" date="2021-02" db="EMBL/GenBank/DDBJ databases">
        <authorList>
            <person name="Nowell W R."/>
        </authorList>
    </citation>
    <scope>NUCLEOTIDE SEQUENCE</scope>
</reference>
<dbReference type="AlphaFoldDB" id="A0A815WMB9"/>
<dbReference type="Proteomes" id="UP000663891">
    <property type="component" value="Unassembled WGS sequence"/>
</dbReference>
<dbReference type="EMBL" id="CAJNON010007752">
    <property type="protein sequence ID" value="CAF1542664.1"/>
    <property type="molecule type" value="Genomic_DNA"/>
</dbReference>
<feature type="non-terminal residue" evidence="1">
    <location>
        <position position="1"/>
    </location>
</feature>
<accession>A0A815WMB9</accession>
<feature type="non-terminal residue" evidence="1">
    <location>
        <position position="31"/>
    </location>
</feature>
<protein>
    <submittedName>
        <fullName evidence="1">Uncharacterized protein</fullName>
    </submittedName>
</protein>
<gene>
    <name evidence="1" type="ORF">VCS650_LOCUS44058</name>
</gene>
<proteinExistence type="predicted"/>